<proteinExistence type="inferred from homology"/>
<comment type="catalytic activity">
    <reaction evidence="9 10">
        <text>isopentenyl phosphate + ATP = isopentenyl diphosphate + ADP</text>
        <dbReference type="Rhea" id="RHEA:33963"/>
        <dbReference type="ChEBI" id="CHEBI:30616"/>
        <dbReference type="ChEBI" id="CHEBI:65078"/>
        <dbReference type="ChEBI" id="CHEBI:128769"/>
        <dbReference type="ChEBI" id="CHEBI:456216"/>
        <dbReference type="EC" id="2.7.4.26"/>
    </reaction>
</comment>
<evidence type="ECO:0000256" key="2">
    <source>
        <dbReference type="ARBA" id="ARBA00012908"/>
    </source>
</evidence>
<dbReference type="EC" id="2.7.4.26" evidence="2 10"/>
<dbReference type="NCBIfam" id="NF040647">
    <property type="entry name" value="IPPK_Arch"/>
    <property type="match status" value="1"/>
</dbReference>
<dbReference type="PIRSF" id="PIRSF016496">
    <property type="entry name" value="Kin_FomA"/>
    <property type="match status" value="1"/>
</dbReference>
<keyword evidence="5 10" id="KW-0547">Nucleotide-binding</keyword>
<dbReference type="STRING" id="1073996.SAMN05444271_1066"/>
<dbReference type="Proteomes" id="UP000198888">
    <property type="component" value="Unassembled WGS sequence"/>
</dbReference>
<keyword evidence="6 10" id="KW-0418">Kinase</keyword>
<keyword evidence="8" id="KW-0414">Isoprene biosynthesis</keyword>
<sequence>MVDEPTEPDELVVLKLGGSVITNKDSPETVDDEALNSVLDAVAAAFRNDGARLVVVHGGGSFGHVHAAEHGVSTTEGTADAAAANAIHSAMKRLNGVVVDRLQQREVAALPVHPLSVAARDEGGTLSLPATATEGLLDEGFVPVLHGDVIAHAGEGVTVLSGDEIVTSLAESLGASRVGLCSTVPGVLDADDTVIETISSFSDVESVLGGSESTDVSGGMAAKVRELLDLGAPAQIFGPNAVVAFLQGENPGTLIDGQ</sequence>
<dbReference type="InterPro" id="IPR024192">
    <property type="entry name" value="Fosfomycin_R_FomA-type"/>
</dbReference>
<dbReference type="CDD" id="cd04241">
    <property type="entry name" value="AAK_FomA-like"/>
    <property type="match status" value="1"/>
</dbReference>
<evidence type="ECO:0000256" key="12">
    <source>
        <dbReference type="PIRSR" id="PIRSR016496-2"/>
    </source>
</evidence>
<evidence type="ECO:0000256" key="1">
    <source>
        <dbReference type="ARBA" id="ARBA00010540"/>
    </source>
</evidence>
<keyword evidence="4 10" id="KW-0808">Transferase</keyword>
<dbReference type="GO" id="GO:0016114">
    <property type="term" value="P:terpenoid biosynthetic process"/>
    <property type="evidence" value="ECO:0007669"/>
    <property type="project" value="TreeGrafter"/>
</dbReference>
<comment type="function">
    <text evidence="10">Catalyzes the phosphorylation of isopentenyl phosphate (IP) to isopentenyl diphosphate (IPP). Functions in an alternate mevalonate (MVA) pathway leading to IPP, a key precursor for the biosynthesis of isoprenoid compounds such as archaeal membrane lipids.</text>
</comment>
<evidence type="ECO:0000256" key="7">
    <source>
        <dbReference type="ARBA" id="ARBA00022840"/>
    </source>
</evidence>
<dbReference type="Gene3D" id="3.40.1160.10">
    <property type="entry name" value="Acetylglutamate kinase-like"/>
    <property type="match status" value="1"/>
</dbReference>
<gene>
    <name evidence="14" type="ORF">SAMN05444271_1066</name>
</gene>
<dbReference type="GO" id="GO:0005524">
    <property type="term" value="F:ATP binding"/>
    <property type="evidence" value="ECO:0007669"/>
    <property type="project" value="UniProtKB-KW"/>
</dbReference>
<name>A0A1H6SQ05_9EURY</name>
<comment type="similarity">
    <text evidence="1 10">Belongs to the isopentenyl phosphate kinase family.</text>
</comment>
<dbReference type="InterPro" id="IPR001048">
    <property type="entry name" value="Asp/Glu/Uridylate_kinase"/>
</dbReference>
<keyword evidence="7 10" id="KW-0067">ATP-binding</keyword>
<dbReference type="KEGG" id="hae:halTADL_0076"/>
<evidence type="ECO:0000256" key="3">
    <source>
        <dbReference type="ARBA" id="ARBA00017267"/>
    </source>
</evidence>
<accession>A0A2H4PXR3</accession>
<evidence type="ECO:0000259" key="13">
    <source>
        <dbReference type="Pfam" id="PF00696"/>
    </source>
</evidence>
<dbReference type="GO" id="GO:0102043">
    <property type="term" value="F:isopentenyl phosphate kinase activity"/>
    <property type="evidence" value="ECO:0007669"/>
    <property type="project" value="UniProtKB-EC"/>
</dbReference>
<feature type="binding site" evidence="11">
    <location>
        <position position="60"/>
    </location>
    <ligand>
        <name>ATP</name>
        <dbReference type="ChEBI" id="CHEBI:30616"/>
    </ligand>
</feature>
<dbReference type="OrthoDB" id="15328at2157"/>
<evidence type="ECO:0000256" key="4">
    <source>
        <dbReference type="ARBA" id="ARBA00022679"/>
    </source>
</evidence>
<feature type="binding site" evidence="11">
    <location>
        <position position="223"/>
    </location>
    <ligand>
        <name>ATP</name>
        <dbReference type="ChEBI" id="CHEBI:30616"/>
    </ligand>
</feature>
<dbReference type="AlphaFoldDB" id="A0A1H6SQ05"/>
<evidence type="ECO:0000256" key="5">
    <source>
        <dbReference type="ARBA" id="ARBA00022741"/>
    </source>
</evidence>
<dbReference type="InterPro" id="IPR036393">
    <property type="entry name" value="AceGlu_kinase-like_sf"/>
</dbReference>
<dbReference type="Pfam" id="PF00696">
    <property type="entry name" value="AA_kinase"/>
    <property type="match status" value="1"/>
</dbReference>
<organism evidence="14 15">
    <name type="scientific">Halohasta litchfieldiae</name>
    <dbReference type="NCBI Taxonomy" id="1073996"/>
    <lineage>
        <taxon>Archaea</taxon>
        <taxon>Methanobacteriati</taxon>
        <taxon>Methanobacteriota</taxon>
        <taxon>Stenosarchaea group</taxon>
        <taxon>Halobacteria</taxon>
        <taxon>Halobacteriales</taxon>
        <taxon>Haloferacaceae</taxon>
        <taxon>Halohasta</taxon>
    </lineage>
</organism>
<dbReference type="PANTHER" id="PTHR43654">
    <property type="entry name" value="GLUTAMATE 5-KINASE"/>
    <property type="match status" value="1"/>
</dbReference>
<evidence type="ECO:0000256" key="8">
    <source>
        <dbReference type="ARBA" id="ARBA00023229"/>
    </source>
</evidence>
<evidence type="ECO:0000256" key="6">
    <source>
        <dbReference type="ARBA" id="ARBA00022777"/>
    </source>
</evidence>
<evidence type="ECO:0000313" key="15">
    <source>
        <dbReference type="Proteomes" id="UP000198888"/>
    </source>
</evidence>
<accession>A0A1H6SQ05</accession>
<dbReference type="GO" id="GO:0005829">
    <property type="term" value="C:cytosol"/>
    <property type="evidence" value="ECO:0007669"/>
    <property type="project" value="TreeGrafter"/>
</dbReference>
<reference evidence="14 15" key="1">
    <citation type="submission" date="2016-10" db="EMBL/GenBank/DDBJ databases">
        <authorList>
            <person name="de Groot N.N."/>
        </authorList>
    </citation>
    <scope>NUCLEOTIDE SEQUENCE [LARGE SCALE GENOMIC DNA]</scope>
    <source>
        <strain evidence="14 15">DSM 22187</strain>
    </source>
</reference>
<evidence type="ECO:0000256" key="10">
    <source>
        <dbReference type="PIRNR" id="PIRNR016496"/>
    </source>
</evidence>
<feature type="binding site" evidence="11">
    <location>
        <begin position="15"/>
        <end position="19"/>
    </location>
    <ligand>
        <name>ATP</name>
        <dbReference type="ChEBI" id="CHEBI:30616"/>
    </ligand>
</feature>
<feature type="binding site" evidence="11">
    <location>
        <position position="59"/>
    </location>
    <ligand>
        <name>substrate</name>
    </ligand>
</feature>
<evidence type="ECO:0000256" key="11">
    <source>
        <dbReference type="PIRSR" id="PIRSR016496-1"/>
    </source>
</evidence>
<dbReference type="PANTHER" id="PTHR43654:SF1">
    <property type="entry name" value="ISOPENTENYL PHOSPHATE KINASE"/>
    <property type="match status" value="1"/>
</dbReference>
<feature type="domain" description="Aspartate/glutamate/uridylate kinase" evidence="13">
    <location>
        <begin position="11"/>
        <end position="229"/>
    </location>
</feature>
<feature type="site" description="Transition state stabilizer" evidence="12">
    <location>
        <position position="24"/>
    </location>
</feature>
<dbReference type="EMBL" id="FNYR01000006">
    <property type="protein sequence ID" value="SEI69921.1"/>
    <property type="molecule type" value="Genomic_DNA"/>
</dbReference>
<dbReference type="SUPFAM" id="SSF53633">
    <property type="entry name" value="Carbamate kinase-like"/>
    <property type="match status" value="1"/>
</dbReference>
<feature type="binding site" evidence="11">
    <location>
        <position position="64"/>
    </location>
    <ligand>
        <name>substrate</name>
    </ligand>
</feature>
<feature type="binding site" evidence="11">
    <location>
        <position position="162"/>
    </location>
    <ligand>
        <name>substrate</name>
    </ligand>
</feature>
<feature type="binding site" evidence="11">
    <location>
        <position position="219"/>
    </location>
    <ligand>
        <name>ATP</name>
        <dbReference type="ChEBI" id="CHEBI:30616"/>
    </ligand>
</feature>
<dbReference type="GO" id="GO:0016301">
    <property type="term" value="F:kinase activity"/>
    <property type="evidence" value="ECO:0007669"/>
    <property type="project" value="UniProtKB-KW"/>
</dbReference>
<dbReference type="GeneID" id="35000910"/>
<dbReference type="RefSeq" id="WP_089671467.1">
    <property type="nucleotide sequence ID" value="NZ_CP024845.1"/>
</dbReference>
<protein>
    <recommendedName>
        <fullName evidence="3 10">Isopentenyl phosphate kinase</fullName>
        <shortName evidence="10">IPK</shortName>
        <ecNumber evidence="2 10">2.7.4.26</ecNumber>
    </recommendedName>
</protein>
<evidence type="ECO:0000256" key="9">
    <source>
        <dbReference type="ARBA" id="ARBA00049063"/>
    </source>
</evidence>
<comment type="subunit">
    <text evidence="10">Homodimer.</text>
</comment>
<keyword evidence="15" id="KW-1185">Reference proteome</keyword>
<evidence type="ECO:0000313" key="14">
    <source>
        <dbReference type="EMBL" id="SEI69921.1"/>
    </source>
</evidence>